<comment type="caution">
    <text evidence="2">The sequence shown here is derived from an EMBL/GenBank/DDBJ whole genome shotgun (WGS) entry which is preliminary data.</text>
</comment>
<evidence type="ECO:0000313" key="2">
    <source>
        <dbReference type="EMBL" id="RDU65778.1"/>
    </source>
</evidence>
<name>A0A3D8IKR8_9HELI</name>
<evidence type="ECO:0000313" key="3">
    <source>
        <dbReference type="Proteomes" id="UP000256379"/>
    </source>
</evidence>
<dbReference type="AlphaFoldDB" id="A0A3D8IKR8"/>
<proteinExistence type="predicted"/>
<evidence type="ECO:0000256" key="1">
    <source>
        <dbReference type="SAM" id="Phobius"/>
    </source>
</evidence>
<dbReference type="RefSeq" id="WP_115543054.1">
    <property type="nucleotide sequence ID" value="NZ_NXLQ01000010.1"/>
</dbReference>
<keyword evidence="1" id="KW-0812">Transmembrane</keyword>
<keyword evidence="3" id="KW-1185">Reference proteome</keyword>
<sequence length="81" mass="9645">MISVENRKEITKKDKVRGLSRNAWMLLLLFGVTTFIFFFLYGILMTLALMILLAILEYFDDDIYDIVSINLQYSFRQNYYA</sequence>
<protein>
    <submittedName>
        <fullName evidence="2">Uncharacterized protein</fullName>
    </submittedName>
</protein>
<gene>
    <name evidence="2" type="ORF">CQA53_05655</name>
</gene>
<dbReference type="EMBL" id="NXLQ01000010">
    <property type="protein sequence ID" value="RDU65778.1"/>
    <property type="molecule type" value="Genomic_DNA"/>
</dbReference>
<reference evidence="2 3" key="1">
    <citation type="submission" date="2018-04" db="EMBL/GenBank/DDBJ databases">
        <title>Novel Campyloabacter and Helicobacter Species and Strains.</title>
        <authorList>
            <person name="Mannion A.J."/>
            <person name="Shen Z."/>
            <person name="Fox J.G."/>
        </authorList>
    </citation>
    <scope>NUCLEOTIDE SEQUENCE [LARGE SCALE GENOMIC DNA]</scope>
    <source>
        <strain evidence="2 3">MIT 17-337</strain>
    </source>
</reference>
<keyword evidence="1" id="KW-1133">Transmembrane helix</keyword>
<accession>A0A3D8IKR8</accession>
<organism evidence="2 3">
    <name type="scientific">Helicobacter didelphidarum</name>
    <dbReference type="NCBI Taxonomy" id="2040648"/>
    <lineage>
        <taxon>Bacteria</taxon>
        <taxon>Pseudomonadati</taxon>
        <taxon>Campylobacterota</taxon>
        <taxon>Epsilonproteobacteria</taxon>
        <taxon>Campylobacterales</taxon>
        <taxon>Helicobacteraceae</taxon>
        <taxon>Helicobacter</taxon>
    </lineage>
</organism>
<feature type="transmembrane region" description="Helical" evidence="1">
    <location>
        <begin position="23"/>
        <end position="56"/>
    </location>
</feature>
<dbReference type="Proteomes" id="UP000256379">
    <property type="component" value="Unassembled WGS sequence"/>
</dbReference>
<dbReference type="OrthoDB" id="5330033at2"/>
<keyword evidence="1" id="KW-0472">Membrane</keyword>